<protein>
    <submittedName>
        <fullName evidence="1">Hopanoid biosynthesis associated membrane protein HpnM</fullName>
    </submittedName>
</protein>
<evidence type="ECO:0000313" key="2">
    <source>
        <dbReference type="Proteomes" id="UP000051298"/>
    </source>
</evidence>
<sequence>MIILTPTRILMQISTDTFLTRRSILALSGAAVVAATGPAFALTTPEAKVLVGRLVGEINGIIASNKSEAAMIRDFDGVLNRYADMPIIARSILGVPWRGASAAERRDFTRALQGYLARKYGKQFRRFSGGEIEVLSARPVRSFFEVRSMAQLPGEAPFEVVFLVSNGSGRDLFFNMIIEGINLRTTENTEINALLDRNGGSVARLTQALGQLG</sequence>
<evidence type="ECO:0000313" key="1">
    <source>
        <dbReference type="EMBL" id="CUH59723.1"/>
    </source>
</evidence>
<dbReference type="PANTHER" id="PTHR36573">
    <property type="entry name" value="INTERMEMBRANE PHOSPHOLIPID TRANSPORT SYSTEM BINDING PROTEIN MLAC"/>
    <property type="match status" value="1"/>
</dbReference>
<name>A0A0P1FE50_9RHOB</name>
<dbReference type="InterPro" id="IPR008869">
    <property type="entry name" value="MlaC/ttg2D"/>
</dbReference>
<dbReference type="InterPro" id="IPR042245">
    <property type="entry name" value="Tgt2/MlaC_sf"/>
</dbReference>
<dbReference type="Gene3D" id="3.10.450.710">
    <property type="entry name" value="Tgt2/MlaC"/>
    <property type="match status" value="1"/>
</dbReference>
<accession>A0A0P1FE50</accession>
<dbReference type="PANTHER" id="PTHR36573:SF1">
    <property type="entry name" value="INTERMEMBRANE PHOSPHOLIPID TRANSPORT SYSTEM BINDING PROTEIN MLAC"/>
    <property type="match status" value="1"/>
</dbReference>
<reference evidence="1 2" key="1">
    <citation type="submission" date="2015-09" db="EMBL/GenBank/DDBJ databases">
        <authorList>
            <consortium name="Swine Surveillance"/>
        </authorList>
    </citation>
    <scope>NUCLEOTIDE SEQUENCE [LARGE SCALE GENOMIC DNA]</scope>
    <source>
        <strain evidence="1 2">CECT 5294</strain>
    </source>
</reference>
<dbReference type="Pfam" id="PF05494">
    <property type="entry name" value="MlaC"/>
    <property type="match status" value="1"/>
</dbReference>
<dbReference type="PROSITE" id="PS51318">
    <property type="entry name" value="TAT"/>
    <property type="match status" value="1"/>
</dbReference>
<dbReference type="STRING" id="266809.PM03_08540"/>
<dbReference type="EMBL" id="CYRX01000011">
    <property type="protein sequence ID" value="CUH59723.1"/>
    <property type="molecule type" value="Genomic_DNA"/>
</dbReference>
<dbReference type="AlphaFoldDB" id="A0A0P1FE50"/>
<dbReference type="eggNOG" id="COG2854">
    <property type="taxonomic scope" value="Bacteria"/>
</dbReference>
<dbReference type="InterPro" id="IPR006311">
    <property type="entry name" value="TAT_signal"/>
</dbReference>
<dbReference type="Proteomes" id="UP000051298">
    <property type="component" value="Unassembled WGS sequence"/>
</dbReference>
<gene>
    <name evidence="1" type="ORF">THS5294_01010</name>
</gene>
<proteinExistence type="predicted"/>
<organism evidence="1 2">
    <name type="scientific">Thalassobacter stenotrophicus</name>
    <dbReference type="NCBI Taxonomy" id="266809"/>
    <lineage>
        <taxon>Bacteria</taxon>
        <taxon>Pseudomonadati</taxon>
        <taxon>Pseudomonadota</taxon>
        <taxon>Alphaproteobacteria</taxon>
        <taxon>Rhodobacterales</taxon>
        <taxon>Roseobacteraceae</taxon>
        <taxon>Thalassobacter</taxon>
    </lineage>
</organism>